<keyword evidence="4" id="KW-1185">Reference proteome</keyword>
<name>A0ABQ1U8I4_9BACT</name>
<sequence>MKQTYFGISTLASLALSLGSALPATAQYVFTDSNLAPYTQDFDAMTGDVPLTYGTTSIPSMVGVYAEAQADPQYGNGSFYPSKISANDGSNESGNYYHFGKAGETDRAFGGIAETGTYTGVGYAGIRLKNGTSKTIENLEIQYAMEQWYNSGNAAAAYVNVSYRKSSGVEGENFASLSSVAIGDPWTKVPELTVQAPSTGTVIDNRDGNSPANRRVVQTTLTGVNIAPGQEIMIRWDYILNPTTNGNGVSIDDLAIRPQTSTFFAQGGSISGLRSGNSGAQTFGTTSLVWQSTSGEAPANLNAPNQTYYIAGAVSAADLAGITGANSKVIIGTPAQTDKPAQPGLLLLDDNTGLNVPLDIADGSTLRIEDAAANTPVAFGTLAPSSTVVYAGATASHTIKPASYGKLTLEGSGPKALGGSVLVNGDLQLSNAKLKLGAFNATITKGSKVTGANANSYVIADNGGQLRQSVLSDNAEVVFPVGTATAYLPVTLQQSAPRSEDVFAVQVADSKFATYDANDTGIGSPVTETKSVRKTWFVSEEVKGDANLTLKMQWQNTDQTADFDPTQAFITHFRNGFWDRTATEVGAVPMTSASGTYALLRSNITSFSPFSVSSDMSQPLPVELISFNANRVGGVVNCTWATASEKNNDYFDLERSLNGQTFNVIGTVAGTGTSSATHSYSLQDRHPAAVTAYYRLRQVDRDGTSVYSPVVAVNGSAAAVSITAVPNPSNGPIVVTLSATEASTVRGTVTNMLGTEVLSFAKPVSAGLQYLTLDLSSQSAGVYLLRIQTLQGPQTLRVIKQ</sequence>
<feature type="signal peptide" evidence="1">
    <location>
        <begin position="1"/>
        <end position="26"/>
    </location>
</feature>
<dbReference type="InterPro" id="IPR026444">
    <property type="entry name" value="Secre_tail"/>
</dbReference>
<dbReference type="RefSeq" id="WP_188814182.1">
    <property type="nucleotide sequence ID" value="NZ_BMHT01000004.1"/>
</dbReference>
<evidence type="ECO:0000256" key="1">
    <source>
        <dbReference type="SAM" id="SignalP"/>
    </source>
</evidence>
<gene>
    <name evidence="3" type="ORF">GCM10011383_23200</name>
</gene>
<evidence type="ECO:0000313" key="4">
    <source>
        <dbReference type="Proteomes" id="UP000632273"/>
    </source>
</evidence>
<reference evidence="4" key="1">
    <citation type="journal article" date="2019" name="Int. J. Syst. Evol. Microbiol.">
        <title>The Global Catalogue of Microorganisms (GCM) 10K type strain sequencing project: providing services to taxonomists for standard genome sequencing and annotation.</title>
        <authorList>
            <consortium name="The Broad Institute Genomics Platform"/>
            <consortium name="The Broad Institute Genome Sequencing Center for Infectious Disease"/>
            <person name="Wu L."/>
            <person name="Ma J."/>
        </authorList>
    </citation>
    <scope>NUCLEOTIDE SEQUENCE [LARGE SCALE GENOMIC DNA]</scope>
    <source>
        <strain evidence="4">CGMCC 1.15197</strain>
    </source>
</reference>
<protein>
    <recommendedName>
        <fullName evidence="2">Secretion system C-terminal sorting domain-containing protein</fullName>
    </recommendedName>
</protein>
<evidence type="ECO:0000259" key="2">
    <source>
        <dbReference type="Pfam" id="PF18962"/>
    </source>
</evidence>
<dbReference type="Pfam" id="PF18962">
    <property type="entry name" value="Por_Secre_tail"/>
    <property type="match status" value="1"/>
</dbReference>
<accession>A0ABQ1U8I4</accession>
<feature type="chain" id="PRO_5046930593" description="Secretion system C-terminal sorting domain-containing protein" evidence="1">
    <location>
        <begin position="27"/>
        <end position="801"/>
    </location>
</feature>
<dbReference type="NCBIfam" id="TIGR04183">
    <property type="entry name" value="Por_Secre_tail"/>
    <property type="match status" value="1"/>
</dbReference>
<proteinExistence type="predicted"/>
<dbReference type="Gene3D" id="2.60.40.10">
    <property type="entry name" value="Immunoglobulins"/>
    <property type="match status" value="1"/>
</dbReference>
<comment type="caution">
    <text evidence="3">The sequence shown here is derived from an EMBL/GenBank/DDBJ whole genome shotgun (WGS) entry which is preliminary data.</text>
</comment>
<dbReference type="EMBL" id="BMHT01000004">
    <property type="protein sequence ID" value="GGF11347.1"/>
    <property type="molecule type" value="Genomic_DNA"/>
</dbReference>
<evidence type="ECO:0000313" key="3">
    <source>
        <dbReference type="EMBL" id="GGF11347.1"/>
    </source>
</evidence>
<organism evidence="3 4">
    <name type="scientific">Hymenobacter cavernae</name>
    <dbReference type="NCBI Taxonomy" id="2044852"/>
    <lineage>
        <taxon>Bacteria</taxon>
        <taxon>Pseudomonadati</taxon>
        <taxon>Bacteroidota</taxon>
        <taxon>Cytophagia</taxon>
        <taxon>Cytophagales</taxon>
        <taxon>Hymenobacteraceae</taxon>
        <taxon>Hymenobacter</taxon>
    </lineage>
</organism>
<keyword evidence="1" id="KW-0732">Signal</keyword>
<feature type="domain" description="Secretion system C-terminal sorting" evidence="2">
    <location>
        <begin position="726"/>
        <end position="792"/>
    </location>
</feature>
<dbReference type="InterPro" id="IPR013783">
    <property type="entry name" value="Ig-like_fold"/>
</dbReference>
<dbReference type="Proteomes" id="UP000632273">
    <property type="component" value="Unassembled WGS sequence"/>
</dbReference>